<evidence type="ECO:0000256" key="1">
    <source>
        <dbReference type="ARBA" id="ARBA00004479"/>
    </source>
</evidence>
<accession>A0AAD9CM07</accession>
<dbReference type="Pfam" id="PF20806">
    <property type="entry name" value="Integrin_A_Ig_3"/>
    <property type="match status" value="1"/>
</dbReference>
<dbReference type="InterPro" id="IPR048286">
    <property type="entry name" value="Integrin_alpha_Ig-like_3"/>
</dbReference>
<feature type="domain" description="Integrin alpha third immunoglobulin-like" evidence="17">
    <location>
        <begin position="964"/>
        <end position="1163"/>
    </location>
</feature>
<feature type="domain" description="Integrin alpha second immunoglobulin-like" evidence="16">
    <location>
        <begin position="801"/>
        <end position="958"/>
    </location>
</feature>
<dbReference type="GO" id="GO:0005178">
    <property type="term" value="F:integrin binding"/>
    <property type="evidence" value="ECO:0007669"/>
    <property type="project" value="TreeGrafter"/>
</dbReference>
<comment type="similarity">
    <text evidence="2 14">Belongs to the integrin alpha chain family.</text>
</comment>
<dbReference type="Proteomes" id="UP001228049">
    <property type="component" value="Unassembled WGS sequence"/>
</dbReference>
<comment type="caution">
    <text evidence="18">The sequence shown here is derived from an EMBL/GenBank/DDBJ whole genome shotgun (WGS) entry which is preliminary data.</text>
</comment>
<dbReference type="EMBL" id="JASDAP010000005">
    <property type="protein sequence ID" value="KAK1903533.1"/>
    <property type="molecule type" value="Genomic_DNA"/>
</dbReference>
<dbReference type="InterPro" id="IPR013649">
    <property type="entry name" value="Integrin_alpha_Ig-like_1"/>
</dbReference>
<dbReference type="GO" id="GO:0009897">
    <property type="term" value="C:external side of plasma membrane"/>
    <property type="evidence" value="ECO:0007669"/>
    <property type="project" value="TreeGrafter"/>
</dbReference>
<comment type="subcellular location">
    <subcellularLocation>
        <location evidence="1 14">Membrane</location>
        <topology evidence="1 14">Single-pass type I membrane protein</topology>
    </subcellularLocation>
</comment>
<evidence type="ECO:0000256" key="6">
    <source>
        <dbReference type="ARBA" id="ARBA00022889"/>
    </source>
</evidence>
<evidence type="ECO:0000256" key="8">
    <source>
        <dbReference type="ARBA" id="ARBA00023037"/>
    </source>
</evidence>
<dbReference type="GO" id="GO:0007160">
    <property type="term" value="P:cell-matrix adhesion"/>
    <property type="evidence" value="ECO:0007669"/>
    <property type="project" value="TreeGrafter"/>
</dbReference>
<feature type="non-terminal residue" evidence="18">
    <location>
        <position position="1253"/>
    </location>
</feature>
<dbReference type="InterPro" id="IPR048285">
    <property type="entry name" value="Integrin_alpha_Ig-like_2"/>
</dbReference>
<sequence>RHTPPPSTHKWRQPFVRGEWSRFTADGPPTKDHGTVTTGPGSAAPSFTHLCYVDFVIAKQKEPALLSLQGLSFRAFQTFSMKGSTCSTCYISPVSPLPLTRDNKRPGGSGYTTTRGQRGAVRGFTARWGTRSGSLQSDITGQRGEQPPGHRLFTSDYWTHLDRAEMLLQGGPTAAYVALLFYYHLLEPTLVLAFNLDTTHVIRKDGEPGSLFGFSLAMHRQLNPDTRMLLSGAPRARALGQQTANITGGLYKCEITQSNKCERIQFDSEEDVRFENKENQWMGVTVQSQGPGGKIVTCAHRYQRRLYGNTPQESRDITGRCFVLSQDLTIDSNSDEDGGNWKFCEGRARGHEMFGSCQQGLAATFTKDYHYIVFGAPGAYNWKGIVRLEQKNNTLLEMGVYDDGPYEVGDENLLRPEFVPVPANSYLGFSLDSGYSITRRRGLTVVAGAPRANHSGAVVLLRKESEASARLLEEHILHGPGLASSFGYDLTVVDLNGDGWQDIVVGAPQFYMKDRDIGGAAYVYINQAGRWDKITPVDLYGTKDSMFGLAVENIGDINQDSYEDIAIGAPYDDGGAGKVYIYHGSAEGIKTSPAQILSGKEHSMRLFGYSLAGNMDLDINSYPDVAVGSLSDTALIYRARPVISIRRDVKISPQEIDLTIKTCGNSNCFDVDMCFAYKGNPSSYNPKLTISYSVEADGERRKHGLTSRVMFLNKSSTETDYRFNATLDLRGQNQKSCIKITAKLKDNIKDKLRSIPIEVSAEIVGTKRQKSRNGLPQLMPILDSSQPSKEIMEVNFVKEGCGGDNICRSNLKMDYQLFYKQGNLEVYPPLPIKNKVPVFHLNYEKKDLALRVTVSNMNEDDAYEAKLVGTFPNTLSYSGVRTEPTTTKKPIICTANQNGSQADCELGNPFKRGSKATFYIILNTAAMTLDTTEIDIDLQLQTTSVQENIVPVKVKARVIIEFPLSVTGEASPNQVSFGGVVKGESAMKKEEEIGSLITYKFRINNLWKSSVKASLNIQWPKLNKDGKWLLYLVKVTASGPEDVVCAPETEINSLKQIQETFSRTKREIGGWKKVVKMSSLSDKTKVLTCDSGVRCVVLRCPLQGLDGTTVELRSRLWNSTFIEDYASIPNTHIVVRASLVLQTQAKNMILKTPQTDVTLAVSPEVAVAQFTGVPWWIILVAVLAGILILALLVFLLWKCGFFKRSKQEDSVPRYHAVRIRKETPPEYKDEKAKLDPFDKKQWLTTWIDDESYS</sequence>
<evidence type="ECO:0000256" key="13">
    <source>
        <dbReference type="PROSITE-ProRule" id="PRU00803"/>
    </source>
</evidence>
<evidence type="ECO:0000256" key="5">
    <source>
        <dbReference type="ARBA" id="ARBA00022737"/>
    </source>
</evidence>
<keyword evidence="19" id="KW-1185">Reference proteome</keyword>
<dbReference type="PROSITE" id="PS00242">
    <property type="entry name" value="INTEGRIN_ALPHA"/>
    <property type="match status" value="1"/>
</dbReference>
<dbReference type="Gene3D" id="2.130.10.130">
    <property type="entry name" value="Integrin alpha, N-terminal"/>
    <property type="match status" value="1"/>
</dbReference>
<evidence type="ECO:0000313" key="18">
    <source>
        <dbReference type="EMBL" id="KAK1903533.1"/>
    </source>
</evidence>
<dbReference type="Pfam" id="PF08441">
    <property type="entry name" value="Integrin_A_Ig_1"/>
    <property type="match status" value="1"/>
</dbReference>
<keyword evidence="7 14" id="KW-1133">Transmembrane helix</keyword>
<feature type="repeat" description="FG-GAP" evidence="13">
    <location>
        <begin position="412"/>
        <end position="470"/>
    </location>
</feature>
<evidence type="ECO:0000256" key="12">
    <source>
        <dbReference type="ARBA" id="ARBA00023180"/>
    </source>
</evidence>
<evidence type="ECO:0000256" key="2">
    <source>
        <dbReference type="ARBA" id="ARBA00008054"/>
    </source>
</evidence>
<feature type="repeat" description="FG-GAP" evidence="13">
    <location>
        <begin position="594"/>
        <end position="654"/>
    </location>
</feature>
<feature type="repeat" description="FG-GAP" evidence="13">
    <location>
        <begin position="534"/>
        <end position="591"/>
    </location>
</feature>
<dbReference type="PANTHER" id="PTHR23220">
    <property type="entry name" value="INTEGRIN ALPHA"/>
    <property type="match status" value="1"/>
</dbReference>
<evidence type="ECO:0000256" key="11">
    <source>
        <dbReference type="ARBA" id="ARBA00023170"/>
    </source>
</evidence>
<keyword evidence="12" id="KW-0325">Glycoprotein</keyword>
<dbReference type="GO" id="GO:0050900">
    <property type="term" value="P:leukocyte migration"/>
    <property type="evidence" value="ECO:0007669"/>
    <property type="project" value="TreeGrafter"/>
</dbReference>
<dbReference type="GO" id="GO:0008305">
    <property type="term" value="C:integrin complex"/>
    <property type="evidence" value="ECO:0007669"/>
    <property type="project" value="InterPro"/>
</dbReference>
<evidence type="ECO:0000259" key="16">
    <source>
        <dbReference type="Pfam" id="PF20805"/>
    </source>
</evidence>
<proteinExistence type="inferred from homology"/>
<dbReference type="SMART" id="SM00191">
    <property type="entry name" value="Int_alpha"/>
    <property type="match status" value="5"/>
</dbReference>
<evidence type="ECO:0000259" key="17">
    <source>
        <dbReference type="Pfam" id="PF20806"/>
    </source>
</evidence>
<evidence type="ECO:0000256" key="10">
    <source>
        <dbReference type="ARBA" id="ARBA00023157"/>
    </source>
</evidence>
<dbReference type="FunFam" id="1.20.5.930:FF:000001">
    <property type="entry name" value="Integrin subunit alpha V"/>
    <property type="match status" value="1"/>
</dbReference>
<dbReference type="SUPFAM" id="SSF69318">
    <property type="entry name" value="Integrin alpha N-terminal domain"/>
    <property type="match status" value="1"/>
</dbReference>
<dbReference type="InterPro" id="IPR013517">
    <property type="entry name" value="FG-GAP"/>
</dbReference>
<keyword evidence="8 14" id="KW-0401">Integrin</keyword>
<gene>
    <name evidence="18" type="ORF">KUDE01_006489</name>
</gene>
<keyword evidence="9 14" id="KW-0472">Membrane</keyword>
<reference evidence="18" key="1">
    <citation type="submission" date="2023-04" db="EMBL/GenBank/DDBJ databases">
        <title>Chromosome-level genome of Chaenocephalus aceratus.</title>
        <authorList>
            <person name="Park H."/>
        </authorList>
    </citation>
    <scope>NUCLEOTIDE SEQUENCE</scope>
    <source>
        <strain evidence="18">DE</strain>
        <tissue evidence="18">Muscle</tissue>
    </source>
</reference>
<dbReference type="InterPro" id="IPR000413">
    <property type="entry name" value="Integrin_alpha"/>
</dbReference>
<keyword evidence="4" id="KW-0732">Signal</keyword>
<feature type="repeat" description="FG-GAP" evidence="13">
    <location>
        <begin position="198"/>
        <end position="262"/>
    </location>
</feature>
<dbReference type="InterPro" id="IPR032695">
    <property type="entry name" value="Integrin_dom_sf"/>
</dbReference>
<dbReference type="GO" id="GO:0033627">
    <property type="term" value="P:cell adhesion mediated by integrin"/>
    <property type="evidence" value="ECO:0007669"/>
    <property type="project" value="TreeGrafter"/>
</dbReference>
<feature type="transmembrane region" description="Helical" evidence="14">
    <location>
        <begin position="1175"/>
        <end position="1197"/>
    </location>
</feature>
<evidence type="ECO:0000256" key="9">
    <source>
        <dbReference type="ARBA" id="ARBA00023136"/>
    </source>
</evidence>
<keyword evidence="11 14" id="KW-0675">Receptor</keyword>
<evidence type="ECO:0000256" key="14">
    <source>
        <dbReference type="RuleBase" id="RU003762"/>
    </source>
</evidence>
<protein>
    <submittedName>
        <fullName evidence="18">Integrin alpha-6</fullName>
    </submittedName>
</protein>
<feature type="repeat" description="FG-GAP" evidence="13">
    <location>
        <begin position="472"/>
        <end position="533"/>
    </location>
</feature>
<dbReference type="Pfam" id="PF20805">
    <property type="entry name" value="Integrin_A_Ig_2"/>
    <property type="match status" value="1"/>
</dbReference>
<dbReference type="Gene3D" id="1.20.5.930">
    <property type="entry name" value="Bicelle-embedded integrin alpha(iib) transmembrane segment"/>
    <property type="match status" value="1"/>
</dbReference>
<evidence type="ECO:0000259" key="15">
    <source>
        <dbReference type="Pfam" id="PF08441"/>
    </source>
</evidence>
<keyword evidence="10" id="KW-1015">Disulfide bond</keyword>
<evidence type="ECO:0000256" key="3">
    <source>
        <dbReference type="ARBA" id="ARBA00022692"/>
    </source>
</evidence>
<evidence type="ECO:0000313" key="19">
    <source>
        <dbReference type="Proteomes" id="UP001228049"/>
    </source>
</evidence>
<dbReference type="GO" id="GO:0098609">
    <property type="term" value="P:cell-cell adhesion"/>
    <property type="evidence" value="ECO:0007669"/>
    <property type="project" value="TreeGrafter"/>
</dbReference>
<keyword evidence="5" id="KW-0677">Repeat</keyword>
<dbReference type="InterPro" id="IPR028994">
    <property type="entry name" value="Integrin_alpha_N"/>
</dbReference>
<dbReference type="PANTHER" id="PTHR23220:SF9">
    <property type="entry name" value="INTEGRIN ALPHA-6"/>
    <property type="match status" value="1"/>
</dbReference>
<organism evidence="18 19">
    <name type="scientific">Dissostichus eleginoides</name>
    <name type="common">Patagonian toothfish</name>
    <name type="synonym">Dissostichus amissus</name>
    <dbReference type="NCBI Taxonomy" id="100907"/>
    <lineage>
        <taxon>Eukaryota</taxon>
        <taxon>Metazoa</taxon>
        <taxon>Chordata</taxon>
        <taxon>Craniata</taxon>
        <taxon>Vertebrata</taxon>
        <taxon>Euteleostomi</taxon>
        <taxon>Actinopterygii</taxon>
        <taxon>Neopterygii</taxon>
        <taxon>Teleostei</taxon>
        <taxon>Neoteleostei</taxon>
        <taxon>Acanthomorphata</taxon>
        <taxon>Eupercaria</taxon>
        <taxon>Perciformes</taxon>
        <taxon>Notothenioidei</taxon>
        <taxon>Nototheniidae</taxon>
        <taxon>Dissostichus</taxon>
    </lineage>
</organism>
<feature type="domain" description="Integrin alpha first immunoglubulin-like" evidence="15">
    <location>
        <begin position="639"/>
        <end position="799"/>
    </location>
</feature>
<dbReference type="Gene3D" id="2.60.40.1530">
    <property type="entry name" value="ntegrin, alpha v. Chain A, domain 4"/>
    <property type="match status" value="1"/>
</dbReference>
<dbReference type="Pfam" id="PF01839">
    <property type="entry name" value="FG-GAP"/>
    <property type="match status" value="2"/>
</dbReference>
<dbReference type="InterPro" id="IPR018184">
    <property type="entry name" value="Integrin_alpha_C_CS"/>
</dbReference>
<name>A0AAD9CM07_DISEL</name>
<dbReference type="AlphaFoldDB" id="A0AAD9CM07"/>
<dbReference type="PRINTS" id="PR01185">
    <property type="entry name" value="INTEGRINA"/>
</dbReference>
<dbReference type="InterPro" id="IPR013519">
    <property type="entry name" value="Int_alpha_beta-p"/>
</dbReference>
<dbReference type="Gene3D" id="2.60.40.1510">
    <property type="entry name" value="ntegrin, alpha v. Chain A, domain 3"/>
    <property type="match status" value="1"/>
</dbReference>
<dbReference type="PROSITE" id="PS51470">
    <property type="entry name" value="FG_GAP"/>
    <property type="match status" value="5"/>
</dbReference>
<evidence type="ECO:0000256" key="7">
    <source>
        <dbReference type="ARBA" id="ARBA00022989"/>
    </source>
</evidence>
<evidence type="ECO:0000256" key="4">
    <source>
        <dbReference type="ARBA" id="ARBA00022729"/>
    </source>
</evidence>
<keyword evidence="6 14" id="KW-0130">Cell adhesion</keyword>
<dbReference type="Gene3D" id="2.60.40.1460">
    <property type="entry name" value="Integrin domains. Chain A, domain 2"/>
    <property type="match status" value="1"/>
</dbReference>
<dbReference type="SUPFAM" id="SSF69179">
    <property type="entry name" value="Integrin domains"/>
    <property type="match status" value="3"/>
</dbReference>
<keyword evidence="3 14" id="KW-0812">Transmembrane</keyword>
<dbReference type="GO" id="GO:0007229">
    <property type="term" value="P:integrin-mediated signaling pathway"/>
    <property type="evidence" value="ECO:0007669"/>
    <property type="project" value="UniProtKB-KW"/>
</dbReference>